<gene>
    <name evidence="2" type="primary">swrC_2</name>
    <name evidence="2" type="ORF">CBLFYP116_04938</name>
</gene>
<dbReference type="PANTHER" id="PTHR32063">
    <property type="match status" value="1"/>
</dbReference>
<keyword evidence="1" id="KW-0812">Transmembrane</keyword>
<feature type="transmembrane region" description="Helical" evidence="1">
    <location>
        <begin position="329"/>
        <end position="348"/>
    </location>
</feature>
<dbReference type="Gene3D" id="3.30.2090.10">
    <property type="entry name" value="Multidrug efflux transporter AcrB TolC docking domain, DN and DC subdomains"/>
    <property type="match status" value="1"/>
</dbReference>
<accession>A0A6N2XEC1</accession>
<dbReference type="SUPFAM" id="SSF82693">
    <property type="entry name" value="Multidrug efflux transporter AcrB pore domain, PN1, PN2, PC1 and PC2 subdomains"/>
    <property type="match status" value="2"/>
</dbReference>
<dbReference type="PRINTS" id="PR00702">
    <property type="entry name" value="ACRIFLAVINRP"/>
</dbReference>
<name>A0A6N2XEC1_9FIRM</name>
<dbReference type="Gene3D" id="3.30.70.1320">
    <property type="entry name" value="Multidrug efflux transporter AcrB pore domain like"/>
    <property type="match status" value="1"/>
</dbReference>
<dbReference type="AlphaFoldDB" id="A0A6N2XEC1"/>
<dbReference type="Pfam" id="PF00873">
    <property type="entry name" value="ACR_tran"/>
    <property type="match status" value="1"/>
</dbReference>
<dbReference type="InterPro" id="IPR027463">
    <property type="entry name" value="AcrB_DN_DC_subdom"/>
</dbReference>
<dbReference type="EMBL" id="CACRTF010000017">
    <property type="protein sequence ID" value="VYT52483.1"/>
    <property type="molecule type" value="Genomic_DNA"/>
</dbReference>
<keyword evidence="1" id="KW-1133">Transmembrane helix</keyword>
<reference evidence="2" key="1">
    <citation type="submission" date="2019-11" db="EMBL/GenBank/DDBJ databases">
        <authorList>
            <person name="Feng L."/>
        </authorList>
    </citation>
    <scope>NUCLEOTIDE SEQUENCE</scope>
    <source>
        <strain evidence="2">CbolteaeLFYP116</strain>
    </source>
</reference>
<evidence type="ECO:0000313" key="2">
    <source>
        <dbReference type="EMBL" id="VYT52483.1"/>
    </source>
</evidence>
<dbReference type="Gene3D" id="1.20.1640.10">
    <property type="entry name" value="Multidrug efflux transporter AcrB transmembrane domain"/>
    <property type="match status" value="1"/>
</dbReference>
<feature type="transmembrane region" description="Helical" evidence="1">
    <location>
        <begin position="355"/>
        <end position="377"/>
    </location>
</feature>
<dbReference type="Gene3D" id="3.30.70.1430">
    <property type="entry name" value="Multidrug efflux transporter AcrB pore domain"/>
    <property type="match status" value="1"/>
</dbReference>
<dbReference type="SUPFAM" id="SSF82866">
    <property type="entry name" value="Multidrug efflux transporter AcrB transmembrane domain"/>
    <property type="match status" value="1"/>
</dbReference>
<organism evidence="2">
    <name type="scientific">Enterocloster bolteae</name>
    <dbReference type="NCBI Taxonomy" id="208479"/>
    <lineage>
        <taxon>Bacteria</taxon>
        <taxon>Bacillati</taxon>
        <taxon>Bacillota</taxon>
        <taxon>Clostridia</taxon>
        <taxon>Lachnospirales</taxon>
        <taxon>Lachnospiraceae</taxon>
        <taxon>Enterocloster</taxon>
    </lineage>
</organism>
<proteinExistence type="predicted"/>
<evidence type="ECO:0000256" key="1">
    <source>
        <dbReference type="SAM" id="Phobius"/>
    </source>
</evidence>
<dbReference type="GO" id="GO:0042910">
    <property type="term" value="F:xenobiotic transmembrane transporter activity"/>
    <property type="evidence" value="ECO:0007669"/>
    <property type="project" value="TreeGrafter"/>
</dbReference>
<dbReference type="InterPro" id="IPR001036">
    <property type="entry name" value="Acrflvin-R"/>
</dbReference>
<dbReference type="GO" id="GO:0005886">
    <property type="term" value="C:plasma membrane"/>
    <property type="evidence" value="ECO:0007669"/>
    <property type="project" value="TreeGrafter"/>
</dbReference>
<keyword evidence="1" id="KW-0472">Membrane</keyword>
<dbReference type="PANTHER" id="PTHR32063:SF0">
    <property type="entry name" value="SWARMING MOTILITY PROTEIN SWRC"/>
    <property type="match status" value="1"/>
</dbReference>
<protein>
    <submittedName>
        <fullName evidence="2">Swarming motility protein SwrC</fullName>
    </submittedName>
</protein>
<dbReference type="SUPFAM" id="SSF82714">
    <property type="entry name" value="Multidrug efflux transporter AcrB TolC docking domain, DN and DC subdomains"/>
    <property type="match status" value="1"/>
</dbReference>
<sequence>MGLTRFVLKRPVATVMALLCLLVFGISSVFNATLEQMPDTDQPMLIIIASYSGAGPEDIDELVTQPIEDQVGTIEGVKSMSSTSSENRAMIMLEYDYGTDMDDAYNDLSQSLDALSRQLPDDAETSVMEMNNNAGTTMMLSISNPSQEDLYDYVDQTVVPLLEQISSVAEVEAMGGKSEYYKIELQSDEMAQYQVTMSDVSTAMSTANLSYPSGDAVSGKLELSVSTSLEHETIEALKEVPITTSSGKIVYLEDIARVYEAEESRGGISRYNGQDTISISITKQQSSTAMDVSSEVQEVIESLEADDENLNIRIVRDSADSILSSLKDVALTLVLAAVISMIIIFIFFGDYKASLIVGSSIPTSILVSLILMPAPVFP</sequence>